<reference evidence="8 9" key="1">
    <citation type="submission" date="2018-01" db="EMBL/GenBank/DDBJ databases">
        <title>Lactibacter flavus gen. nov., sp. nov., a novel bacterium of the family Propionibacteriaceae isolated from raw milk and dairy products.</title>
        <authorList>
            <person name="Wenning M."/>
            <person name="Breitenwieser F."/>
            <person name="Huptas C."/>
            <person name="von Neubeck M."/>
            <person name="Busse H.-J."/>
            <person name="Scherer S."/>
        </authorList>
    </citation>
    <scope>NUCLEOTIDE SEQUENCE [LARGE SCALE GENOMIC DNA]</scope>
    <source>
        <strain evidence="8 9">VG341</strain>
    </source>
</reference>
<dbReference type="PANTHER" id="PTHR46323:SF2">
    <property type="entry name" value="BETA-GALACTOSIDASE"/>
    <property type="match status" value="1"/>
</dbReference>
<feature type="domain" description="Beta galactosidase small chain/" evidence="7">
    <location>
        <begin position="704"/>
        <end position="987"/>
    </location>
</feature>
<dbReference type="InterPro" id="IPR008979">
    <property type="entry name" value="Galactose-bd-like_sf"/>
</dbReference>
<dbReference type="Gene3D" id="2.60.40.10">
    <property type="entry name" value="Immunoglobulins"/>
    <property type="match status" value="2"/>
</dbReference>
<dbReference type="InterPro" id="IPR036156">
    <property type="entry name" value="Beta-gal/glucu_dom_sf"/>
</dbReference>
<dbReference type="OrthoDB" id="9762066at2"/>
<dbReference type="SUPFAM" id="SSF49303">
    <property type="entry name" value="beta-Galactosidase/glucuronidase domain"/>
    <property type="match status" value="2"/>
</dbReference>
<dbReference type="EMBL" id="PPCV01000003">
    <property type="protein sequence ID" value="RXW32504.1"/>
    <property type="molecule type" value="Genomic_DNA"/>
</dbReference>
<dbReference type="Pfam" id="PF02837">
    <property type="entry name" value="Glyco_hydro_2_N"/>
    <property type="match status" value="1"/>
</dbReference>
<dbReference type="InterPro" id="IPR023230">
    <property type="entry name" value="Glyco_hydro_2_CS"/>
</dbReference>
<dbReference type="Gene3D" id="2.70.98.10">
    <property type="match status" value="1"/>
</dbReference>
<dbReference type="InterPro" id="IPR014718">
    <property type="entry name" value="GH-type_carb-bd"/>
</dbReference>
<dbReference type="Pfam" id="PF02929">
    <property type="entry name" value="Bgal_small_N"/>
    <property type="match status" value="1"/>
</dbReference>
<dbReference type="InterPro" id="IPR050347">
    <property type="entry name" value="Bact_Beta-galactosidase"/>
</dbReference>
<evidence type="ECO:0000256" key="2">
    <source>
        <dbReference type="ARBA" id="ARBA00007401"/>
    </source>
</evidence>
<accession>A0A4Q2EJ83</accession>
<dbReference type="Pfam" id="PF16353">
    <property type="entry name" value="LacZ_4"/>
    <property type="match status" value="1"/>
</dbReference>
<dbReference type="PANTHER" id="PTHR46323">
    <property type="entry name" value="BETA-GALACTOSIDASE"/>
    <property type="match status" value="1"/>
</dbReference>
<dbReference type="Gene3D" id="3.20.20.80">
    <property type="entry name" value="Glycosidases"/>
    <property type="match status" value="1"/>
</dbReference>
<dbReference type="RefSeq" id="WP_129458116.1">
    <property type="nucleotide sequence ID" value="NZ_PPCV01000003.1"/>
</dbReference>
<gene>
    <name evidence="8" type="ORF">C1706_04860</name>
</gene>
<evidence type="ECO:0000256" key="4">
    <source>
        <dbReference type="ARBA" id="ARBA00022801"/>
    </source>
</evidence>
<evidence type="ECO:0000259" key="7">
    <source>
        <dbReference type="SMART" id="SM01038"/>
    </source>
</evidence>
<dbReference type="InterPro" id="IPR006103">
    <property type="entry name" value="Glyco_hydro_2_cat"/>
</dbReference>
<proteinExistence type="inferred from homology"/>
<dbReference type="Gene3D" id="2.60.120.260">
    <property type="entry name" value="Galactose-binding domain-like"/>
    <property type="match status" value="1"/>
</dbReference>
<dbReference type="SUPFAM" id="SSF49785">
    <property type="entry name" value="Galactose-binding domain-like"/>
    <property type="match status" value="1"/>
</dbReference>
<evidence type="ECO:0000256" key="3">
    <source>
        <dbReference type="ARBA" id="ARBA00012756"/>
    </source>
</evidence>
<dbReference type="SMART" id="SM01038">
    <property type="entry name" value="Bgal_small_N"/>
    <property type="match status" value="1"/>
</dbReference>
<sequence>MPATASPDIAYIEEISPGSGRRVAPRAHLDSNSPVLDLCGDWRFRLYPSAGEADAAASDPGFDDSGWDAIDVPSHWVLRGDGRWGRPAYTNVKYPFPLDPPHVPDANPTGDHRRRFGLPPDWLAGGRVWLRFDGLESLGRVWLNGHEVGVVRGSRLRQELDVTDQVRAGENVLVVRVHQWSAMSYVEDQDQWWLPGIFREVTLLHRPDAGLDDVWLRADRDPATGRGTLTVELSCPPEAYPVRVRCPELGLEAELRDAAAAHALDVGPVEPWSADVPRLYEVVVANAAETVTVRTGFRRVEVVGDAWLVNGRRLRLRGVNRHDFDPIEGRVFDAPKVREAMLLMKRHNINAIRTSHYPPHPVLLDLADELGFWVIDECDLETHGFETNGWVGNPSDDPDWREVYLDRAHRMVERDKNHPCIIAWSLGNESGQGGNLAAMATWIRRRDPGRPVHYENDHTDRYVDVVSRMYATVEELVELTRTRPGRPIIECEYVHAMGNGAGGIATYEATFDAHPALHGGFVWEWRDHGILTATADGTPFHAYGGDFGEVFHDGSFVCDGMVLADGTPTPMLAEYAAVVTPIKVVLAAEGVTVDNRRHDGDTGDLTFGWVHEVDGHAVASGVLAVPPVAAGDSTSVPLPTLDRGAAGEHWLTVTAALADRTPWATAGHVVTTAQLPLGVVEPGASAAPVAAPEPAVPSDDGGYALGEARFDRWGRLLSVGPLPVLGGEVTLWRAPTENDSLATRGSYELADPAETMGLGVDGPSSAERWREAGLDRLQPRLVALVPGPDGLTTRYLLAAANSAQHLTVEQRWRWSAGALQLDVDVQPSAGWTVTWPRVGVHLRLPAGYAEASWFGTGPGENYADSRVAARVGRFSAAVDDLTVRYAVPQESGHREALRELRLAGEGLPSFSVTTTPVAGARPGFVVARHSAEEWTSARHPHELPRSHGVHLYLDLAQHGLGSRSCGPDVRPEHALWPRPVAASVLFRVGHVDRADG</sequence>
<dbReference type="InterPro" id="IPR006101">
    <property type="entry name" value="Glyco_hydro_2"/>
</dbReference>
<dbReference type="PRINTS" id="PR00132">
    <property type="entry name" value="GLHYDRLASE2"/>
</dbReference>
<dbReference type="InterPro" id="IPR017853">
    <property type="entry name" value="GH"/>
</dbReference>
<keyword evidence="9" id="KW-1185">Reference proteome</keyword>
<dbReference type="GO" id="GO:0030246">
    <property type="term" value="F:carbohydrate binding"/>
    <property type="evidence" value="ECO:0007669"/>
    <property type="project" value="InterPro"/>
</dbReference>
<evidence type="ECO:0000256" key="5">
    <source>
        <dbReference type="ARBA" id="ARBA00023295"/>
    </source>
</evidence>
<keyword evidence="4" id="KW-0378">Hydrolase</keyword>
<evidence type="ECO:0000313" key="9">
    <source>
        <dbReference type="Proteomes" id="UP000290624"/>
    </source>
</evidence>
<comment type="catalytic activity">
    <reaction evidence="1">
        <text>Hydrolysis of terminal non-reducing beta-D-galactose residues in beta-D-galactosides.</text>
        <dbReference type="EC" id="3.2.1.23"/>
    </reaction>
</comment>
<dbReference type="SUPFAM" id="SSF51445">
    <property type="entry name" value="(Trans)glycosidases"/>
    <property type="match status" value="1"/>
</dbReference>
<dbReference type="InterPro" id="IPR011013">
    <property type="entry name" value="Gal_mutarotase_sf_dom"/>
</dbReference>
<dbReference type="Pfam" id="PF02836">
    <property type="entry name" value="Glyco_hydro_2_C"/>
    <property type="match status" value="1"/>
</dbReference>
<dbReference type="InterPro" id="IPR004199">
    <property type="entry name" value="B-gal_small/dom_5"/>
</dbReference>
<dbReference type="GO" id="GO:0004565">
    <property type="term" value="F:beta-galactosidase activity"/>
    <property type="evidence" value="ECO:0007669"/>
    <property type="project" value="UniProtKB-EC"/>
</dbReference>
<dbReference type="GO" id="GO:0005990">
    <property type="term" value="P:lactose catabolic process"/>
    <property type="evidence" value="ECO:0007669"/>
    <property type="project" value="TreeGrafter"/>
</dbReference>
<dbReference type="InterPro" id="IPR032312">
    <property type="entry name" value="LacZ_4"/>
</dbReference>
<dbReference type="PROSITE" id="PS00719">
    <property type="entry name" value="GLYCOSYL_HYDROL_F2_1"/>
    <property type="match status" value="1"/>
</dbReference>
<organism evidence="8 9">
    <name type="scientific">Propioniciclava flava</name>
    <dbReference type="NCBI Taxonomy" id="2072026"/>
    <lineage>
        <taxon>Bacteria</taxon>
        <taxon>Bacillati</taxon>
        <taxon>Actinomycetota</taxon>
        <taxon>Actinomycetes</taxon>
        <taxon>Propionibacteriales</taxon>
        <taxon>Propionibacteriaceae</taxon>
        <taxon>Propioniciclava</taxon>
    </lineage>
</organism>
<protein>
    <recommendedName>
        <fullName evidence="3">beta-galactosidase</fullName>
        <ecNumber evidence="3">3.2.1.23</ecNumber>
    </recommendedName>
    <alternativeName>
        <fullName evidence="6">Lactase</fullName>
    </alternativeName>
</protein>
<comment type="similarity">
    <text evidence="2">Belongs to the glycosyl hydrolase 2 family.</text>
</comment>
<comment type="caution">
    <text evidence="8">The sequence shown here is derived from an EMBL/GenBank/DDBJ whole genome shotgun (WGS) entry which is preliminary data.</text>
</comment>
<dbReference type="EC" id="3.2.1.23" evidence="3"/>
<dbReference type="InterPro" id="IPR006104">
    <property type="entry name" value="Glyco_hydro_2_N"/>
</dbReference>
<name>A0A4Q2EJ83_9ACTN</name>
<evidence type="ECO:0000256" key="6">
    <source>
        <dbReference type="ARBA" id="ARBA00032230"/>
    </source>
</evidence>
<dbReference type="SUPFAM" id="SSF74650">
    <property type="entry name" value="Galactose mutarotase-like"/>
    <property type="match status" value="1"/>
</dbReference>
<dbReference type="InterPro" id="IPR013783">
    <property type="entry name" value="Ig-like_fold"/>
</dbReference>
<keyword evidence="5" id="KW-0326">Glycosidase</keyword>
<dbReference type="GO" id="GO:0009341">
    <property type="term" value="C:beta-galactosidase complex"/>
    <property type="evidence" value="ECO:0007669"/>
    <property type="project" value="InterPro"/>
</dbReference>
<evidence type="ECO:0000313" key="8">
    <source>
        <dbReference type="EMBL" id="RXW32504.1"/>
    </source>
</evidence>
<dbReference type="AlphaFoldDB" id="A0A4Q2EJ83"/>
<evidence type="ECO:0000256" key="1">
    <source>
        <dbReference type="ARBA" id="ARBA00001412"/>
    </source>
</evidence>
<dbReference type="Proteomes" id="UP000290624">
    <property type="component" value="Unassembled WGS sequence"/>
</dbReference>